<dbReference type="Gene3D" id="3.50.50.60">
    <property type="entry name" value="FAD/NAD(P)-binding domain"/>
    <property type="match status" value="1"/>
</dbReference>
<evidence type="ECO:0000313" key="6">
    <source>
        <dbReference type="EMBL" id="CAD1560553.1"/>
    </source>
</evidence>
<keyword evidence="3" id="KW-0285">Flavoprotein</keyword>
<dbReference type="AlphaFoldDB" id="A0A6V7K9M6"/>
<dbReference type="Gene3D" id="3.30.560.10">
    <property type="entry name" value="Glucose Oxidase, domain 3"/>
    <property type="match status" value="1"/>
</dbReference>
<dbReference type="GO" id="GO:0050660">
    <property type="term" value="F:flavin adenine dinucleotide binding"/>
    <property type="evidence" value="ECO:0007669"/>
    <property type="project" value="InterPro"/>
</dbReference>
<dbReference type="InterPro" id="IPR012132">
    <property type="entry name" value="GMC_OxRdtase"/>
</dbReference>
<protein>
    <recommendedName>
        <fullName evidence="5">Glucose-methanol-choline oxidoreductase N-terminal domain-containing protein</fullName>
    </recommendedName>
</protein>
<dbReference type="PROSITE" id="PS00624">
    <property type="entry name" value="GMC_OXRED_2"/>
    <property type="match status" value="1"/>
</dbReference>
<evidence type="ECO:0000256" key="3">
    <source>
        <dbReference type="ARBA" id="ARBA00022630"/>
    </source>
</evidence>
<name>A0A6V7K9M6_9HYME</name>
<dbReference type="InterPro" id="IPR036188">
    <property type="entry name" value="FAD/NAD-bd_sf"/>
</dbReference>
<evidence type="ECO:0000256" key="1">
    <source>
        <dbReference type="ARBA" id="ARBA00001974"/>
    </source>
</evidence>
<feature type="domain" description="Glucose-methanol-choline oxidoreductase N-terminal" evidence="5">
    <location>
        <begin position="315"/>
        <end position="329"/>
    </location>
</feature>
<dbReference type="SUPFAM" id="SSF51905">
    <property type="entry name" value="FAD/NAD(P)-binding domain"/>
    <property type="match status" value="1"/>
</dbReference>
<comment type="similarity">
    <text evidence="2">Belongs to the GMC oxidoreductase family.</text>
</comment>
<dbReference type="InterPro" id="IPR007867">
    <property type="entry name" value="GMC_OxRtase_C"/>
</dbReference>
<dbReference type="PANTHER" id="PTHR11552:SF147">
    <property type="entry name" value="CHOLINE DEHYDROGENASE, MITOCHONDRIAL"/>
    <property type="match status" value="1"/>
</dbReference>
<dbReference type="InterPro" id="IPR000172">
    <property type="entry name" value="GMC_OxRdtase_N"/>
</dbReference>
<reference evidence="6" key="1">
    <citation type="submission" date="2020-07" db="EMBL/GenBank/DDBJ databases">
        <authorList>
            <person name="Ferguson B K."/>
        </authorList>
    </citation>
    <scope>NUCLEOTIDE SEQUENCE</scope>
    <source>
        <strain evidence="6">L06</strain>
    </source>
</reference>
<organism evidence="6">
    <name type="scientific">Bracon brevicornis</name>
    <dbReference type="NCBI Taxonomy" id="1563983"/>
    <lineage>
        <taxon>Eukaryota</taxon>
        <taxon>Metazoa</taxon>
        <taxon>Ecdysozoa</taxon>
        <taxon>Arthropoda</taxon>
        <taxon>Hexapoda</taxon>
        <taxon>Insecta</taxon>
        <taxon>Pterygota</taxon>
        <taxon>Neoptera</taxon>
        <taxon>Endopterygota</taxon>
        <taxon>Hymenoptera</taxon>
        <taxon>Apocrita</taxon>
        <taxon>Ichneumonoidea</taxon>
        <taxon>Braconidae</taxon>
        <taxon>Braconinae</taxon>
        <taxon>Bracon</taxon>
    </lineage>
</organism>
<dbReference type="PANTHER" id="PTHR11552">
    <property type="entry name" value="GLUCOSE-METHANOL-CHOLINE GMC OXIDOREDUCTASE"/>
    <property type="match status" value="1"/>
</dbReference>
<dbReference type="SUPFAM" id="SSF54373">
    <property type="entry name" value="FAD-linked reductases, C-terminal domain"/>
    <property type="match status" value="1"/>
</dbReference>
<dbReference type="GO" id="GO:0016614">
    <property type="term" value="F:oxidoreductase activity, acting on CH-OH group of donors"/>
    <property type="evidence" value="ECO:0007669"/>
    <property type="project" value="InterPro"/>
</dbReference>
<keyword evidence="4" id="KW-0274">FAD</keyword>
<sequence>MDSCPTQSCAAAIQGNSPLIFHQLLQTLLLSQCTLGNPDHYPPNKMLEIESMLNEPFDFIVVGGGTAGSVLASRLSEREDWRILLIEAGTYPSAISDVPALLLLLEHTPEDYDYIVEYQDDFCKGTARKHCTWSKGKALGGSSVINAMLHVHGNPRDFDSWEEAGNEGWSFEKILPYIKKSENYPPEFIAKFGDANVGKNGQINIRSFNYSDSDFPKIISEAVNEKGIPSLDYVNGEKYIGFGQAYGTVDNGRRVNAAKAYLSPAKNRKNLFVMTSTRADRIVMEGSRAVGVEVTLPDNKLLELRASKEVIISAGSIATPQLLMLSGIGPREHLNEFNIACIADLPVGKNLQDHLIWMGIQLSFYNESTVVKTPKDLLDDAYLYLMHNKGEFTNSGGIDFMGFINIDDTESKFPNMQFHHIYISRGSTYKVLTMNEALGFSEELTAAFVESNMKNDIIHMAPTLIHPKSHGEIKLRSASPTDPVKIFANYLKEDEDKVAMLKAYEFIKSLEETKSFKKYGIKVKPLSIPGCKQFQPDSMDYWECNLRHTTGTIYHPVGTAKMGPAGDSTAVVNHELKVHNIDNLRVIDASIMPTITSGNTNSPVLTIAEKGADLIKKAWSNRDEL</sequence>
<gene>
    <name evidence="6" type="ORF">BBRV_LOCUS72829</name>
</gene>
<evidence type="ECO:0000256" key="4">
    <source>
        <dbReference type="ARBA" id="ARBA00022827"/>
    </source>
</evidence>
<accession>A0A6V7K9M6</accession>
<dbReference type="Pfam" id="PF00732">
    <property type="entry name" value="GMC_oxred_N"/>
    <property type="match status" value="1"/>
</dbReference>
<proteinExistence type="inferred from homology"/>
<evidence type="ECO:0000259" key="5">
    <source>
        <dbReference type="PROSITE" id="PS00624"/>
    </source>
</evidence>
<dbReference type="Pfam" id="PF05199">
    <property type="entry name" value="GMC_oxred_C"/>
    <property type="match status" value="1"/>
</dbReference>
<dbReference type="PIRSF" id="PIRSF000137">
    <property type="entry name" value="Alcohol_oxidase"/>
    <property type="match status" value="1"/>
</dbReference>
<evidence type="ECO:0000256" key="2">
    <source>
        <dbReference type="ARBA" id="ARBA00010790"/>
    </source>
</evidence>
<dbReference type="EMBL" id="CADCXW020000026">
    <property type="protein sequence ID" value="CAD1560553.1"/>
    <property type="molecule type" value="Genomic_DNA"/>
</dbReference>
<comment type="cofactor">
    <cofactor evidence="1">
        <name>FAD</name>
        <dbReference type="ChEBI" id="CHEBI:57692"/>
    </cofactor>
</comment>